<proteinExistence type="predicted"/>
<comment type="caution">
    <text evidence="1">The sequence shown here is derived from an EMBL/GenBank/DDBJ whole genome shotgun (WGS) entry which is preliminary data.</text>
</comment>
<sequence length="39" mass="5104">MSKQFFEHVRKYLMKLLRLLEYQYFVFKRVYDKFANLYF</sequence>
<keyword evidence="2" id="KW-1185">Reference proteome</keyword>
<reference evidence="1" key="1">
    <citation type="submission" date="2012-10" db="EMBL/GenBank/DDBJ databases">
        <authorList>
            <person name="Harkins D.M."/>
            <person name="Durkin A.S."/>
            <person name="Brinkac L.M."/>
            <person name="Selengut J.D."/>
            <person name="Sanka R."/>
            <person name="DePew J."/>
            <person name="Purushe J."/>
            <person name="Picardeau M."/>
            <person name="Werts C."/>
            <person name="Goarant C."/>
            <person name="Vinetz J.M."/>
            <person name="Sutton G.G."/>
            <person name="Nelson W.C."/>
            <person name="Fouts D.E."/>
        </authorList>
    </citation>
    <scope>NUCLEOTIDE SEQUENCE [LARGE SCALE GENOMIC DNA]</scope>
    <source>
        <strain evidence="1">200802841</strain>
    </source>
</reference>
<dbReference type="AlphaFoldDB" id="A0A828Y431"/>
<gene>
    <name evidence="1" type="ORF">LEP1GSC131_4380</name>
</gene>
<organism evidence="1 2">
    <name type="scientific">Leptospira kirschneri str. 200802841</name>
    <dbReference type="NCBI Taxonomy" id="1193047"/>
    <lineage>
        <taxon>Bacteria</taxon>
        <taxon>Pseudomonadati</taxon>
        <taxon>Spirochaetota</taxon>
        <taxon>Spirochaetia</taxon>
        <taxon>Leptospirales</taxon>
        <taxon>Leptospiraceae</taxon>
        <taxon>Leptospira</taxon>
    </lineage>
</organism>
<name>A0A828Y431_9LEPT</name>
<dbReference type="EMBL" id="AKWH02000021">
    <property type="protein sequence ID" value="EKO52538.1"/>
    <property type="molecule type" value="Genomic_DNA"/>
</dbReference>
<evidence type="ECO:0000313" key="1">
    <source>
        <dbReference type="EMBL" id="EKO52538.1"/>
    </source>
</evidence>
<dbReference type="Proteomes" id="UP000006339">
    <property type="component" value="Unassembled WGS sequence"/>
</dbReference>
<protein>
    <submittedName>
        <fullName evidence="1">Uncharacterized protein</fullName>
    </submittedName>
</protein>
<evidence type="ECO:0000313" key="2">
    <source>
        <dbReference type="Proteomes" id="UP000006339"/>
    </source>
</evidence>
<accession>A0A828Y431</accession>